<reference evidence="3" key="1">
    <citation type="journal article" date="2019" name="Int. J. Syst. Evol. Microbiol.">
        <title>The Global Catalogue of Microorganisms (GCM) 10K type strain sequencing project: providing services to taxonomists for standard genome sequencing and annotation.</title>
        <authorList>
            <consortium name="The Broad Institute Genomics Platform"/>
            <consortium name="The Broad Institute Genome Sequencing Center for Infectious Disease"/>
            <person name="Wu L."/>
            <person name="Ma J."/>
        </authorList>
    </citation>
    <scope>NUCLEOTIDE SEQUENCE [LARGE SCALE GENOMIC DNA]</scope>
    <source>
        <strain evidence="3">CGMCC 4.7367</strain>
    </source>
</reference>
<dbReference type="InterPro" id="IPR001387">
    <property type="entry name" value="Cro/C1-type_HTH"/>
</dbReference>
<dbReference type="SUPFAM" id="SSF52540">
    <property type="entry name" value="P-loop containing nucleoside triphosphate hydrolases"/>
    <property type="match status" value="1"/>
</dbReference>
<dbReference type="CDD" id="cd00093">
    <property type="entry name" value="HTH_XRE"/>
    <property type="match status" value="1"/>
</dbReference>
<evidence type="ECO:0000313" key="3">
    <source>
        <dbReference type="Proteomes" id="UP000605568"/>
    </source>
</evidence>
<dbReference type="PROSITE" id="PS50943">
    <property type="entry name" value="HTH_CROC1"/>
    <property type="match status" value="1"/>
</dbReference>
<keyword evidence="3" id="KW-1185">Reference proteome</keyword>
<dbReference type="Gene3D" id="3.40.50.300">
    <property type="entry name" value="P-loop containing nucleotide triphosphate hydrolases"/>
    <property type="match status" value="1"/>
</dbReference>
<dbReference type="RefSeq" id="WP_191300052.1">
    <property type="nucleotide sequence ID" value="NZ_BNAR01000006.1"/>
</dbReference>
<dbReference type="SMART" id="SM00530">
    <property type="entry name" value="HTH_XRE"/>
    <property type="match status" value="1"/>
</dbReference>
<dbReference type="PANTHER" id="PTHR47691:SF3">
    <property type="entry name" value="HTH-TYPE TRANSCRIPTIONAL REGULATOR RV0890C-RELATED"/>
    <property type="match status" value="1"/>
</dbReference>
<comment type="caution">
    <text evidence="2">The sequence shown here is derived from an EMBL/GenBank/DDBJ whole genome shotgun (WGS) entry which is preliminary data.</text>
</comment>
<name>A0ABQ3MFD8_9PSEU</name>
<dbReference type="PANTHER" id="PTHR47691">
    <property type="entry name" value="REGULATOR-RELATED"/>
    <property type="match status" value="1"/>
</dbReference>
<dbReference type="InterPro" id="IPR027417">
    <property type="entry name" value="P-loop_NTPase"/>
</dbReference>
<evidence type="ECO:0000313" key="2">
    <source>
        <dbReference type="EMBL" id="GHH43827.1"/>
    </source>
</evidence>
<dbReference type="Gene3D" id="1.10.260.40">
    <property type="entry name" value="lambda repressor-like DNA-binding domains"/>
    <property type="match status" value="1"/>
</dbReference>
<dbReference type="Pfam" id="PF13560">
    <property type="entry name" value="HTH_31"/>
    <property type="match status" value="1"/>
</dbReference>
<proteinExistence type="predicted"/>
<dbReference type="Gene3D" id="1.25.40.10">
    <property type="entry name" value="Tetratricopeptide repeat domain"/>
    <property type="match status" value="1"/>
</dbReference>
<dbReference type="Pfam" id="PF13401">
    <property type="entry name" value="AAA_22"/>
    <property type="match status" value="1"/>
</dbReference>
<dbReference type="SUPFAM" id="SSF47413">
    <property type="entry name" value="lambda repressor-like DNA-binding domains"/>
    <property type="match status" value="1"/>
</dbReference>
<dbReference type="EMBL" id="BNAR01000006">
    <property type="protein sequence ID" value="GHH43827.1"/>
    <property type="molecule type" value="Genomic_DNA"/>
</dbReference>
<dbReference type="PRINTS" id="PR00364">
    <property type="entry name" value="DISEASERSIST"/>
</dbReference>
<dbReference type="InterPro" id="IPR010982">
    <property type="entry name" value="Lambda_DNA-bd_dom_sf"/>
</dbReference>
<dbReference type="InterPro" id="IPR049945">
    <property type="entry name" value="AAA_22"/>
</dbReference>
<dbReference type="SUPFAM" id="SSF48452">
    <property type="entry name" value="TPR-like"/>
    <property type="match status" value="2"/>
</dbReference>
<dbReference type="Proteomes" id="UP000605568">
    <property type="component" value="Unassembled WGS sequence"/>
</dbReference>
<dbReference type="InterPro" id="IPR011990">
    <property type="entry name" value="TPR-like_helical_dom_sf"/>
</dbReference>
<dbReference type="SMART" id="SM00382">
    <property type="entry name" value="AAA"/>
    <property type="match status" value="1"/>
</dbReference>
<sequence length="791" mass="85451">MSDQSLADHLRFYRLRAALTQGELAERTGVSVRAIRDLERGRALTPHVRSLRLLADGLDLADSEAAQLLALGAGNRTVPAAEVRDEREFAFPSASAGFVGRQSELSWVLEQAEAAGDAVVTRVGVVHGPPGMGKTSLVLTAAHRLREHFPDGCHFVDLGGMSKDPLSAEQAAGRLLRSLGVQVRALPTDPAELFGHYRSLLRERSVLLVLDDAGDAAQVRPLLAASAGSFVLVTSRNVLPDLDGAQRLDLGLMDHEAAVQVLTGIVGDQRCASEPAAVAEVARLCERVPLALRIAGRRLASRPEWSITGFAEQLADSANTLSLLSAGNLQVRAAFELSHRQLSPEAAVMFRRLALAPGRDVGLDLAARLAEQSTATADVALSELADASLVRPGGEPDRYSFHDLLLLFAGEKLAASSDDVEACRQLMIRWLLTKAITASRFFHPDDEPLADDVAVFGDLGAAERWLDREADSWLGALRLAVARERHADVLELAHAMHWYSDHRGAGETWLEVYGAGLDAARVVGTAHDVAVQLNFVTWTLGFVFLRYRDALLVGEEAIALTERENDVIELAWAHLYRSVLKGFLKDLDDAVSSGQRALELFQSAGYETGVTIACNAFGDALVAAGRVDEGLRYQREAIARHLAVIGPRGGSSDDNLASIYLSHSDTLLRNGEVGDAGRAIDQAERLLSTGSVWGRASSHHMRGKYLLALGHDEKAYDELSVSMELVKSTSRRVQLLTMLADLAEKLGRPDEAREHRVRGVALLGRPDLTLNRAETAEIAAALGVPIEVFIN</sequence>
<accession>A0ABQ3MFD8</accession>
<protein>
    <recommendedName>
        <fullName evidence="1">HTH cro/C1-type domain-containing protein</fullName>
    </recommendedName>
</protein>
<feature type="domain" description="HTH cro/C1-type" evidence="1">
    <location>
        <begin position="10"/>
        <end position="65"/>
    </location>
</feature>
<dbReference type="InterPro" id="IPR003593">
    <property type="entry name" value="AAA+_ATPase"/>
</dbReference>
<organism evidence="2 3">
    <name type="scientific">Lentzea cavernae</name>
    <dbReference type="NCBI Taxonomy" id="2020703"/>
    <lineage>
        <taxon>Bacteria</taxon>
        <taxon>Bacillati</taxon>
        <taxon>Actinomycetota</taxon>
        <taxon>Actinomycetes</taxon>
        <taxon>Pseudonocardiales</taxon>
        <taxon>Pseudonocardiaceae</taxon>
        <taxon>Lentzea</taxon>
    </lineage>
</organism>
<evidence type="ECO:0000259" key="1">
    <source>
        <dbReference type="PROSITE" id="PS50943"/>
    </source>
</evidence>
<gene>
    <name evidence="2" type="ORF">GCM10017774_42080</name>
</gene>